<keyword evidence="10 11" id="KW-0472">Membrane</keyword>
<dbReference type="Pfam" id="PF01435">
    <property type="entry name" value="Peptidase_M48"/>
    <property type="match status" value="1"/>
</dbReference>
<sequence length="721" mass="77732">MASTPFPGVSPRLEAFAFPSNTSLRFVLLLVSVLGASTFFFRTLPVGAVPDEACMQTSFQSAEAQIQGAMARLKTADPPVEMTSPVEAACMRPYVKALALRISVGMALLLVVSTVLFWLLPAWTLRRKGLVPLKGNQFPELRGHLDGLCREAGLLRQPRFMLAPFNPSPSGHVFGRTRRHWVALSGGLVKQFQSDRSLFDAVLRHELAHLRNADVGKAFFSVALWWGFLLVALLPYVLQGLTQAMKFAWPWTLHTAWRMVVLTGLVVLVRNSVLRVRELYADLRASELQGPEGALERVVAALPRPKGGRWRELLRNHPPPESRVRVLTGEQLLSRPAWGEAFAVGLLAMVAFADMDQFLMWLLAGTPLRNFTREGAALAFIPLAIGITGLGLWRTAFSASRRGESLRGVGPKLALCLGVGLVLGEFLSFDKALETTTIPLFARYVLGSLPWALVLVASLALLFQWMAVCALEWLAVVGASRARYLACAACLILASAALVAWLSELTLLRESVKALKERVGLGQLALLVGGHGFLTLSSSGLFLLATVVAWAFPWAARFWPQRSEAAATSSEPLVPPRPGRWQLDWRRGVIAGLVFCLVLLFVRLVLVSSVDEATRRTQLFVAVFFAGQVGFAAVLQAAAAALAAARAPRLGVLQGLFTASVSGALMTAGVLGLNLLFGGNADPAFAWLTLKFVLNLGAVLSLVAALGVCAVRGAGRAGSGP</sequence>
<gene>
    <name evidence="13" type="ORF">D7V93_04535</name>
</gene>
<evidence type="ECO:0000313" key="14">
    <source>
        <dbReference type="Proteomes" id="UP000272888"/>
    </source>
</evidence>
<evidence type="ECO:0000256" key="2">
    <source>
        <dbReference type="ARBA" id="ARBA00022475"/>
    </source>
</evidence>
<feature type="transmembrane region" description="Helical" evidence="11">
    <location>
        <begin position="484"/>
        <end position="503"/>
    </location>
</feature>
<evidence type="ECO:0000256" key="7">
    <source>
        <dbReference type="ARBA" id="ARBA00022833"/>
    </source>
</evidence>
<accession>A0A3A8QHH9</accession>
<proteinExistence type="predicted"/>
<keyword evidence="3" id="KW-0645">Protease</keyword>
<feature type="transmembrane region" description="Helical" evidence="11">
    <location>
        <begin position="98"/>
        <end position="120"/>
    </location>
</feature>
<organism evidence="13 14">
    <name type="scientific">Corallococcus llansteffanensis</name>
    <dbReference type="NCBI Taxonomy" id="2316731"/>
    <lineage>
        <taxon>Bacteria</taxon>
        <taxon>Pseudomonadati</taxon>
        <taxon>Myxococcota</taxon>
        <taxon>Myxococcia</taxon>
        <taxon>Myxococcales</taxon>
        <taxon>Cystobacterineae</taxon>
        <taxon>Myxococcaceae</taxon>
        <taxon>Corallococcus</taxon>
    </lineage>
</organism>
<dbReference type="InterPro" id="IPR050083">
    <property type="entry name" value="HtpX_protease"/>
</dbReference>
<keyword evidence="8 11" id="KW-1133">Transmembrane helix</keyword>
<evidence type="ECO:0000256" key="6">
    <source>
        <dbReference type="ARBA" id="ARBA00022801"/>
    </source>
</evidence>
<feature type="transmembrane region" description="Helical" evidence="11">
    <location>
        <begin position="656"/>
        <end position="678"/>
    </location>
</feature>
<feature type="transmembrane region" description="Helical" evidence="11">
    <location>
        <begin position="249"/>
        <end position="269"/>
    </location>
</feature>
<name>A0A3A8QHH9_9BACT</name>
<dbReference type="Proteomes" id="UP000272888">
    <property type="component" value="Unassembled WGS sequence"/>
</dbReference>
<feature type="transmembrane region" description="Helical" evidence="11">
    <location>
        <begin position="376"/>
        <end position="397"/>
    </location>
</feature>
<dbReference type="GO" id="GO:0004222">
    <property type="term" value="F:metalloendopeptidase activity"/>
    <property type="evidence" value="ECO:0007669"/>
    <property type="project" value="InterPro"/>
</dbReference>
<dbReference type="AlphaFoldDB" id="A0A3A8QHH9"/>
<evidence type="ECO:0000256" key="10">
    <source>
        <dbReference type="ARBA" id="ARBA00023136"/>
    </source>
</evidence>
<comment type="caution">
    <text evidence="13">The sequence shown here is derived from an EMBL/GenBank/DDBJ whole genome shotgun (WGS) entry which is preliminary data.</text>
</comment>
<keyword evidence="4 11" id="KW-0812">Transmembrane</keyword>
<feature type="transmembrane region" description="Helical" evidence="11">
    <location>
        <begin position="22"/>
        <end position="41"/>
    </location>
</feature>
<evidence type="ECO:0000256" key="8">
    <source>
        <dbReference type="ARBA" id="ARBA00022989"/>
    </source>
</evidence>
<feature type="transmembrane region" description="Helical" evidence="11">
    <location>
        <begin position="218"/>
        <end position="237"/>
    </location>
</feature>
<dbReference type="RefSeq" id="WP_120642176.1">
    <property type="nucleotide sequence ID" value="NZ_RAWB01000028.1"/>
</dbReference>
<keyword evidence="5" id="KW-0479">Metal-binding</keyword>
<comment type="cofactor">
    <cofactor evidence="1">
        <name>Zn(2+)</name>
        <dbReference type="ChEBI" id="CHEBI:29105"/>
    </cofactor>
</comment>
<evidence type="ECO:0000256" key="4">
    <source>
        <dbReference type="ARBA" id="ARBA00022692"/>
    </source>
</evidence>
<evidence type="ECO:0000313" key="13">
    <source>
        <dbReference type="EMBL" id="RKH66380.1"/>
    </source>
</evidence>
<feature type="transmembrane region" description="Helical" evidence="11">
    <location>
        <begin position="341"/>
        <end position="364"/>
    </location>
</feature>
<feature type="transmembrane region" description="Helical" evidence="11">
    <location>
        <begin position="619"/>
        <end position="644"/>
    </location>
</feature>
<feature type="transmembrane region" description="Helical" evidence="11">
    <location>
        <begin position="588"/>
        <end position="607"/>
    </location>
</feature>
<keyword evidence="6" id="KW-0378">Hydrolase</keyword>
<feature type="domain" description="Peptidase M48" evidence="12">
    <location>
        <begin position="139"/>
        <end position="329"/>
    </location>
</feature>
<keyword evidence="14" id="KW-1185">Reference proteome</keyword>
<dbReference type="PANTHER" id="PTHR43221:SF2">
    <property type="entry name" value="PROTEASE HTPX HOMOLOG"/>
    <property type="match status" value="1"/>
</dbReference>
<feature type="transmembrane region" description="Helical" evidence="11">
    <location>
        <begin position="684"/>
        <end position="711"/>
    </location>
</feature>
<dbReference type="GO" id="GO:0006508">
    <property type="term" value="P:proteolysis"/>
    <property type="evidence" value="ECO:0007669"/>
    <property type="project" value="UniProtKB-KW"/>
</dbReference>
<feature type="transmembrane region" description="Helical" evidence="11">
    <location>
        <begin position="449"/>
        <end position="477"/>
    </location>
</feature>
<feature type="transmembrane region" description="Helical" evidence="11">
    <location>
        <begin position="523"/>
        <end position="552"/>
    </location>
</feature>
<dbReference type="InterPro" id="IPR001915">
    <property type="entry name" value="Peptidase_M48"/>
</dbReference>
<evidence type="ECO:0000256" key="5">
    <source>
        <dbReference type="ARBA" id="ARBA00022723"/>
    </source>
</evidence>
<keyword evidence="9" id="KW-0482">Metalloprotease</keyword>
<protein>
    <recommendedName>
        <fullName evidence="12">Peptidase M48 domain-containing protein</fullName>
    </recommendedName>
</protein>
<evidence type="ECO:0000256" key="9">
    <source>
        <dbReference type="ARBA" id="ARBA00023049"/>
    </source>
</evidence>
<evidence type="ECO:0000256" key="11">
    <source>
        <dbReference type="SAM" id="Phobius"/>
    </source>
</evidence>
<keyword evidence="2" id="KW-1003">Cell membrane</keyword>
<reference evidence="14" key="1">
    <citation type="submission" date="2018-09" db="EMBL/GenBank/DDBJ databases">
        <authorList>
            <person name="Livingstone P.G."/>
            <person name="Whitworth D.E."/>
        </authorList>
    </citation>
    <scope>NUCLEOTIDE SEQUENCE [LARGE SCALE GENOMIC DNA]</scope>
    <source>
        <strain evidence="14">CA051B</strain>
    </source>
</reference>
<dbReference type="EMBL" id="RAWB01000028">
    <property type="protein sequence ID" value="RKH66380.1"/>
    <property type="molecule type" value="Genomic_DNA"/>
</dbReference>
<dbReference type="Gene3D" id="3.30.2010.10">
    <property type="entry name" value="Metalloproteases ('zincins'), catalytic domain"/>
    <property type="match status" value="1"/>
</dbReference>
<evidence type="ECO:0000256" key="1">
    <source>
        <dbReference type="ARBA" id="ARBA00001947"/>
    </source>
</evidence>
<evidence type="ECO:0000259" key="12">
    <source>
        <dbReference type="Pfam" id="PF01435"/>
    </source>
</evidence>
<evidence type="ECO:0000256" key="3">
    <source>
        <dbReference type="ARBA" id="ARBA00022670"/>
    </source>
</evidence>
<dbReference type="PANTHER" id="PTHR43221">
    <property type="entry name" value="PROTEASE HTPX"/>
    <property type="match status" value="1"/>
</dbReference>
<dbReference type="GO" id="GO:0046872">
    <property type="term" value="F:metal ion binding"/>
    <property type="evidence" value="ECO:0007669"/>
    <property type="project" value="UniProtKB-KW"/>
</dbReference>
<keyword evidence="7" id="KW-0862">Zinc</keyword>